<dbReference type="OrthoDB" id="120473at2"/>
<feature type="compositionally biased region" description="Basic and acidic residues" evidence="1">
    <location>
        <begin position="154"/>
        <end position="166"/>
    </location>
</feature>
<keyword evidence="2" id="KW-0472">Membrane</keyword>
<evidence type="ECO:0008006" key="5">
    <source>
        <dbReference type="Google" id="ProtNLM"/>
    </source>
</evidence>
<proteinExistence type="predicted"/>
<feature type="region of interest" description="Disordered" evidence="1">
    <location>
        <begin position="153"/>
        <end position="172"/>
    </location>
</feature>
<evidence type="ECO:0000313" key="3">
    <source>
        <dbReference type="EMBL" id="SPF42488.1"/>
    </source>
</evidence>
<accession>A0A2U3KS34</accession>
<organism evidence="3 4">
    <name type="scientific">Candidatus Sulfotelmatobacter kueseliae</name>
    <dbReference type="NCBI Taxonomy" id="2042962"/>
    <lineage>
        <taxon>Bacteria</taxon>
        <taxon>Pseudomonadati</taxon>
        <taxon>Acidobacteriota</taxon>
        <taxon>Terriglobia</taxon>
        <taxon>Terriglobales</taxon>
        <taxon>Candidatus Korobacteraceae</taxon>
        <taxon>Candidatus Sulfotelmatobacter</taxon>
    </lineage>
</organism>
<protein>
    <recommendedName>
        <fullName evidence="5">DUF948 domain-containing protein</fullName>
    </recommendedName>
</protein>
<reference evidence="4" key="1">
    <citation type="submission" date="2018-02" db="EMBL/GenBank/DDBJ databases">
        <authorList>
            <person name="Hausmann B."/>
        </authorList>
    </citation>
    <scope>NUCLEOTIDE SEQUENCE [LARGE SCALE GENOMIC DNA]</scope>
    <source>
        <strain evidence="4">Peat soil MAG SbA1</strain>
    </source>
</reference>
<name>A0A2U3KS34_9BACT</name>
<evidence type="ECO:0000256" key="1">
    <source>
        <dbReference type="SAM" id="MobiDB-lite"/>
    </source>
</evidence>
<evidence type="ECO:0000256" key="2">
    <source>
        <dbReference type="SAM" id="Phobius"/>
    </source>
</evidence>
<sequence length="172" mass="19255">MDKLNLFILLTGIAVMLQAGILLAMYVAMRKTSARMEALATEVKSKVLPTVEQAQTMLTDLRPRLQVIAANLEETTSAVRGQVQRVDATVNDVVDRARLQVIRADELLSRTLDRVEQTSDMVHKTVISPVRQLSGLMQGITVALEFLLSGRGRKNGDRREERRPVPQDEMFI</sequence>
<dbReference type="AlphaFoldDB" id="A0A2U3KS34"/>
<dbReference type="EMBL" id="OMOD01000140">
    <property type="protein sequence ID" value="SPF42488.1"/>
    <property type="molecule type" value="Genomic_DNA"/>
</dbReference>
<feature type="transmembrane region" description="Helical" evidence="2">
    <location>
        <begin position="6"/>
        <end position="28"/>
    </location>
</feature>
<dbReference type="Proteomes" id="UP000238701">
    <property type="component" value="Unassembled WGS sequence"/>
</dbReference>
<evidence type="ECO:0000313" key="4">
    <source>
        <dbReference type="Proteomes" id="UP000238701"/>
    </source>
</evidence>
<keyword evidence="2" id="KW-0812">Transmembrane</keyword>
<keyword evidence="2" id="KW-1133">Transmembrane helix</keyword>
<gene>
    <name evidence="3" type="ORF">SBA1_460085</name>
</gene>